<dbReference type="InterPro" id="IPR010297">
    <property type="entry name" value="DUF900_hydrolase"/>
</dbReference>
<dbReference type="Gene3D" id="3.40.50.1820">
    <property type="entry name" value="alpha/beta hydrolase"/>
    <property type="match status" value="1"/>
</dbReference>
<evidence type="ECO:0000313" key="1">
    <source>
        <dbReference type="EMBL" id="SLN49493.1"/>
    </source>
</evidence>
<sequence>MARNPVTNRHAADLLLAAWRVNTVSCLLHFIQETVVVVLYLEATRCSGDSSIMPLLKINSGPDGPVLHTGQDSPLGPTLAQALRHGRGPVVIMTHGYKFAPGHGLDCPHQHILSLDPACRSWKAMSWPRALGFGAGQRDEGTGIAFGWPGRGTIWQAYRQAEVAGAALAQLIEMIARIAPDRPLHLLAHSLGARVVLGALERLPEGRVGRAILLSGAEFGSRAAEALSRGAGRTAEIINVTSRENDLFDFLLERLVTPPARGDRSLGHGLPALPRTLTLQLDHPDTLTALACAGFKIERPKARICHWSSYLRPGVFGFYRALLRTPEALPLPQLRAALPAEPDPRWSRILSLPYPETCNSGWRGAAT</sequence>
<organism evidence="1 2">
    <name type="scientific">Roseovarius halotolerans</name>
    <dbReference type="NCBI Taxonomy" id="505353"/>
    <lineage>
        <taxon>Bacteria</taxon>
        <taxon>Pseudomonadati</taxon>
        <taxon>Pseudomonadota</taxon>
        <taxon>Alphaproteobacteria</taxon>
        <taxon>Rhodobacterales</taxon>
        <taxon>Roseobacteraceae</taxon>
        <taxon>Roseovarius</taxon>
    </lineage>
</organism>
<dbReference type="Pfam" id="PF05990">
    <property type="entry name" value="DUF900"/>
    <property type="match status" value="1"/>
</dbReference>
<dbReference type="InterPro" id="IPR029058">
    <property type="entry name" value="AB_hydrolase_fold"/>
</dbReference>
<gene>
    <name evidence="1" type="ORF">ROH8110_02679</name>
</gene>
<reference evidence="1 2" key="1">
    <citation type="submission" date="2017-03" db="EMBL/GenBank/DDBJ databases">
        <authorList>
            <person name="Afonso C.L."/>
            <person name="Miller P.J."/>
            <person name="Scott M.A."/>
            <person name="Spackman E."/>
            <person name="Goraichik I."/>
            <person name="Dimitrov K.M."/>
            <person name="Suarez D.L."/>
            <person name="Swayne D.E."/>
        </authorList>
    </citation>
    <scope>NUCLEOTIDE SEQUENCE [LARGE SCALE GENOMIC DNA]</scope>
    <source>
        <strain evidence="1 2">CECT 8110</strain>
    </source>
</reference>
<keyword evidence="2" id="KW-1185">Reference proteome</keyword>
<evidence type="ECO:0000313" key="2">
    <source>
        <dbReference type="Proteomes" id="UP000193207"/>
    </source>
</evidence>
<dbReference type="AlphaFoldDB" id="A0A1X6ZF35"/>
<accession>A0A1X6ZF35</accession>
<proteinExistence type="predicted"/>
<protein>
    <submittedName>
        <fullName evidence="1">Alpha/beta hydrolase family protein</fullName>
    </submittedName>
</protein>
<dbReference type="SUPFAM" id="SSF53474">
    <property type="entry name" value="alpha/beta-Hydrolases"/>
    <property type="match status" value="1"/>
</dbReference>
<dbReference type="Proteomes" id="UP000193207">
    <property type="component" value="Unassembled WGS sequence"/>
</dbReference>
<dbReference type="GO" id="GO:0016787">
    <property type="term" value="F:hydrolase activity"/>
    <property type="evidence" value="ECO:0007669"/>
    <property type="project" value="UniProtKB-KW"/>
</dbReference>
<dbReference type="EMBL" id="FWFU01000003">
    <property type="protein sequence ID" value="SLN49493.1"/>
    <property type="molecule type" value="Genomic_DNA"/>
</dbReference>
<keyword evidence="1" id="KW-0378">Hydrolase</keyword>
<name>A0A1X6ZF35_9RHOB</name>